<dbReference type="Proteomes" id="UP000642809">
    <property type="component" value="Unassembled WGS sequence"/>
</dbReference>
<feature type="transmembrane region" description="Helical" evidence="1">
    <location>
        <begin position="87"/>
        <end position="113"/>
    </location>
</feature>
<feature type="transmembrane region" description="Helical" evidence="1">
    <location>
        <begin position="119"/>
        <end position="142"/>
    </location>
</feature>
<organism evidence="2 3">
    <name type="scientific">Mongoliitalea lutea</name>
    <dbReference type="NCBI Taxonomy" id="849756"/>
    <lineage>
        <taxon>Bacteria</taxon>
        <taxon>Pseudomonadati</taxon>
        <taxon>Bacteroidota</taxon>
        <taxon>Cytophagia</taxon>
        <taxon>Cytophagales</taxon>
        <taxon>Cyclobacteriaceae</taxon>
        <taxon>Mongoliitalea</taxon>
    </lineage>
</organism>
<keyword evidence="3" id="KW-1185">Reference proteome</keyword>
<evidence type="ECO:0008006" key="4">
    <source>
        <dbReference type="Google" id="ProtNLM"/>
    </source>
</evidence>
<dbReference type="EMBL" id="BMYF01000018">
    <property type="protein sequence ID" value="GHB45321.1"/>
    <property type="molecule type" value="Genomic_DNA"/>
</dbReference>
<feature type="transmembrane region" description="Helical" evidence="1">
    <location>
        <begin position="9"/>
        <end position="31"/>
    </location>
</feature>
<comment type="caution">
    <text evidence="2">The sequence shown here is derived from an EMBL/GenBank/DDBJ whole genome shotgun (WGS) entry which is preliminary data.</text>
</comment>
<feature type="transmembrane region" description="Helical" evidence="1">
    <location>
        <begin position="37"/>
        <end position="58"/>
    </location>
</feature>
<evidence type="ECO:0000256" key="1">
    <source>
        <dbReference type="SAM" id="Phobius"/>
    </source>
</evidence>
<name>A0A8J3G662_9BACT</name>
<reference evidence="2" key="1">
    <citation type="journal article" date="2014" name="Int. J. Syst. Evol. Microbiol.">
        <title>Complete genome sequence of Corynebacterium casei LMG S-19264T (=DSM 44701T), isolated from a smear-ripened cheese.</title>
        <authorList>
            <consortium name="US DOE Joint Genome Institute (JGI-PGF)"/>
            <person name="Walter F."/>
            <person name="Albersmeier A."/>
            <person name="Kalinowski J."/>
            <person name="Ruckert C."/>
        </authorList>
    </citation>
    <scope>NUCLEOTIDE SEQUENCE</scope>
    <source>
        <strain evidence="2">KCTC 23224</strain>
    </source>
</reference>
<dbReference type="RefSeq" id="WP_189583833.1">
    <property type="nucleotide sequence ID" value="NZ_BMYF01000018.1"/>
</dbReference>
<evidence type="ECO:0000313" key="2">
    <source>
        <dbReference type="EMBL" id="GHB45321.1"/>
    </source>
</evidence>
<keyword evidence="1" id="KW-0472">Membrane</keyword>
<protein>
    <recommendedName>
        <fullName evidence="4">Small multi-drug export protein</fullName>
    </recommendedName>
</protein>
<evidence type="ECO:0000313" key="3">
    <source>
        <dbReference type="Proteomes" id="UP000642809"/>
    </source>
</evidence>
<reference evidence="2" key="2">
    <citation type="submission" date="2020-09" db="EMBL/GenBank/DDBJ databases">
        <authorList>
            <person name="Sun Q."/>
            <person name="Kim S."/>
        </authorList>
    </citation>
    <scope>NUCLEOTIDE SEQUENCE</scope>
    <source>
        <strain evidence="2">KCTC 23224</strain>
    </source>
</reference>
<keyword evidence="1" id="KW-1133">Transmembrane helix</keyword>
<gene>
    <name evidence="2" type="ORF">GCM10008106_27870</name>
</gene>
<keyword evidence="1" id="KW-0812">Transmembrane</keyword>
<accession>A0A8J3G662</accession>
<sequence length="152" mass="17082">MIEYILKVFFIYIATLFKFIAGPVLGLAAGLSALEMLVVTVGGMMTTVFSITLLGDWFRANWKLGLTKKKKVFSPKTRKIVTVWRKYGVVGVATLTPLLLTPVGGTVIMNAFNVKKEKIFLYMFLSAMFWGLIFSFSIQYILEIPLIGDLLR</sequence>
<proteinExistence type="predicted"/>
<dbReference type="AlphaFoldDB" id="A0A8J3G662"/>